<evidence type="ECO:0000256" key="15">
    <source>
        <dbReference type="ARBA" id="ARBA00023221"/>
    </source>
</evidence>
<keyword evidence="6" id="KW-0964">Secreted</keyword>
<dbReference type="SMART" id="SM01169">
    <property type="entry name" value="DUF1943"/>
    <property type="match status" value="1"/>
</dbReference>
<evidence type="ECO:0000256" key="3">
    <source>
        <dbReference type="ARBA" id="ARBA00004613"/>
    </source>
</evidence>
<evidence type="ECO:0000256" key="5">
    <source>
        <dbReference type="ARBA" id="ARBA00022490"/>
    </source>
</evidence>
<protein>
    <submittedName>
        <fullName evidence="20">Apolipoprotein B-100</fullName>
    </submittedName>
</protein>
<evidence type="ECO:0000256" key="17">
    <source>
        <dbReference type="PROSITE-ProRule" id="PRU00557"/>
    </source>
</evidence>
<evidence type="ECO:0000256" key="6">
    <source>
        <dbReference type="ARBA" id="ARBA00022525"/>
    </source>
</evidence>
<dbReference type="InterPro" id="IPR011030">
    <property type="entry name" value="Lipovitellin_superhlx_dom"/>
</dbReference>
<keyword evidence="13" id="KW-0443">Lipid metabolism</keyword>
<evidence type="ECO:0000256" key="16">
    <source>
        <dbReference type="ARBA" id="ARBA00023313"/>
    </source>
</evidence>
<dbReference type="GO" id="GO:0005319">
    <property type="term" value="F:lipid transporter activity"/>
    <property type="evidence" value="ECO:0007669"/>
    <property type="project" value="InterPro"/>
</dbReference>
<evidence type="ECO:0000256" key="7">
    <source>
        <dbReference type="ARBA" id="ARBA00022548"/>
    </source>
</evidence>
<name>A0A087UIX1_STEMI</name>
<keyword evidence="11 18" id="KW-0732">Signal</keyword>
<reference evidence="20 21" key="1">
    <citation type="submission" date="2013-11" db="EMBL/GenBank/DDBJ databases">
        <title>Genome sequencing of Stegodyphus mimosarum.</title>
        <authorList>
            <person name="Bechsgaard J."/>
        </authorList>
    </citation>
    <scope>NUCLEOTIDE SEQUENCE [LARGE SCALE GENOMIC DNA]</scope>
</reference>
<dbReference type="Pfam" id="PF01347">
    <property type="entry name" value="Vitellogenin_N"/>
    <property type="match status" value="1"/>
</dbReference>
<keyword evidence="8" id="KW-0358">Heparin-binding</keyword>
<evidence type="ECO:0000256" key="2">
    <source>
        <dbReference type="ARBA" id="ARBA00004502"/>
    </source>
</evidence>
<evidence type="ECO:0000256" key="13">
    <source>
        <dbReference type="ARBA" id="ARBA00023098"/>
    </source>
</evidence>
<dbReference type="Pfam" id="PF09172">
    <property type="entry name" value="Vit_open_b-sht"/>
    <property type="match status" value="1"/>
</dbReference>
<dbReference type="GO" id="GO:0005737">
    <property type="term" value="C:cytoplasm"/>
    <property type="evidence" value="ECO:0007669"/>
    <property type="project" value="UniProtKB-SubCell"/>
</dbReference>
<keyword evidence="20" id="KW-0449">Lipoprotein</keyword>
<evidence type="ECO:0000313" key="20">
    <source>
        <dbReference type="EMBL" id="KFM77310.1"/>
    </source>
</evidence>
<keyword evidence="14" id="KW-1207">Sterol metabolism</keyword>
<keyword evidence="7" id="KW-0153">Cholesterol metabolism</keyword>
<feature type="non-terminal residue" evidence="20">
    <location>
        <position position="1346"/>
    </location>
</feature>
<keyword evidence="5" id="KW-0963">Cytoplasm</keyword>
<dbReference type="SUPFAM" id="SSF56968">
    <property type="entry name" value="Lipovitellin-phosvitin complex, beta-sheet shell regions"/>
    <property type="match status" value="2"/>
</dbReference>
<dbReference type="PANTHER" id="PTHR13769:SF1">
    <property type="entry name" value="APOLIPOPROTEIN B-100"/>
    <property type="match status" value="1"/>
</dbReference>
<keyword evidence="21" id="KW-1185">Reference proteome</keyword>
<evidence type="ECO:0000256" key="10">
    <source>
        <dbReference type="ARBA" id="ARBA00022710"/>
    </source>
</evidence>
<dbReference type="EMBL" id="KK120001">
    <property type="protein sequence ID" value="KFM77310.1"/>
    <property type="molecule type" value="Genomic_DNA"/>
</dbReference>
<dbReference type="InterPro" id="IPR015816">
    <property type="entry name" value="Vitellinogen_b-sht_N"/>
</dbReference>
<keyword evidence="10" id="KW-0427">LDL</keyword>
<feature type="domain" description="Vitellogenin" evidence="19">
    <location>
        <begin position="33"/>
        <end position="696"/>
    </location>
</feature>
<dbReference type="SUPFAM" id="SSF48431">
    <property type="entry name" value="Lipovitellin-phosvitin complex, superhelical domain"/>
    <property type="match status" value="1"/>
</dbReference>
<dbReference type="Gene3D" id="2.20.80.10">
    <property type="entry name" value="Lipovitellin-phosvitin complex, chain A, domain 4"/>
    <property type="match status" value="1"/>
</dbReference>
<evidence type="ECO:0000259" key="19">
    <source>
        <dbReference type="PROSITE" id="PS51211"/>
    </source>
</evidence>
<evidence type="ECO:0000256" key="18">
    <source>
        <dbReference type="SAM" id="SignalP"/>
    </source>
</evidence>
<dbReference type="GO" id="GO:0034361">
    <property type="term" value="C:very-low-density lipoprotein particle"/>
    <property type="evidence" value="ECO:0007669"/>
    <property type="project" value="UniProtKB-KW"/>
</dbReference>
<keyword evidence="4" id="KW-0813">Transport</keyword>
<feature type="chain" id="PRO_5001830545" evidence="18">
    <location>
        <begin position="22"/>
        <end position="1346"/>
    </location>
</feature>
<dbReference type="GO" id="GO:0005811">
    <property type="term" value="C:lipid droplet"/>
    <property type="evidence" value="ECO:0007669"/>
    <property type="project" value="UniProtKB-SubCell"/>
</dbReference>
<evidence type="ECO:0000256" key="14">
    <source>
        <dbReference type="ARBA" id="ARBA00023166"/>
    </source>
</evidence>
<dbReference type="GO" id="GO:0008203">
    <property type="term" value="P:cholesterol metabolic process"/>
    <property type="evidence" value="ECO:0007669"/>
    <property type="project" value="UniProtKB-KW"/>
</dbReference>
<proteinExistence type="predicted"/>
<dbReference type="InterPro" id="IPR015255">
    <property type="entry name" value="Vitellinogen_open_b-sht"/>
</dbReference>
<dbReference type="GO" id="GO:0034362">
    <property type="term" value="C:low-density lipoprotein particle"/>
    <property type="evidence" value="ECO:0007669"/>
    <property type="project" value="UniProtKB-KW"/>
</dbReference>
<comment type="subcellular location">
    <subcellularLocation>
        <location evidence="1">Cytoplasm</location>
    </subcellularLocation>
    <subcellularLocation>
        <location evidence="2">Lipid droplet</location>
    </subcellularLocation>
    <subcellularLocation>
        <location evidence="3">Secreted</location>
    </subcellularLocation>
</comment>
<dbReference type="OrthoDB" id="6435993at2759"/>
<organism evidence="20 21">
    <name type="scientific">Stegodyphus mimosarum</name>
    <name type="common">African social velvet spider</name>
    <dbReference type="NCBI Taxonomy" id="407821"/>
    <lineage>
        <taxon>Eukaryota</taxon>
        <taxon>Metazoa</taxon>
        <taxon>Ecdysozoa</taxon>
        <taxon>Arthropoda</taxon>
        <taxon>Chelicerata</taxon>
        <taxon>Arachnida</taxon>
        <taxon>Araneae</taxon>
        <taxon>Araneomorphae</taxon>
        <taxon>Entelegynae</taxon>
        <taxon>Eresoidea</taxon>
        <taxon>Eresidae</taxon>
        <taxon>Stegodyphus</taxon>
    </lineage>
</organism>
<dbReference type="PROSITE" id="PS51211">
    <property type="entry name" value="VITELLOGENIN"/>
    <property type="match status" value="1"/>
</dbReference>
<dbReference type="Proteomes" id="UP000054359">
    <property type="component" value="Unassembled WGS sequence"/>
</dbReference>
<keyword evidence="15" id="KW-0753">Steroid metabolism</keyword>
<dbReference type="PANTHER" id="PTHR13769">
    <property type="entry name" value="APOLIPOPROTEIN B"/>
    <property type="match status" value="1"/>
</dbReference>
<dbReference type="OMA" id="TDVHGTC"/>
<gene>
    <name evidence="20" type="ORF">X975_08062</name>
</gene>
<dbReference type="Gene3D" id="2.30.230.10">
    <property type="entry name" value="Lipovitellin, beta-sheet shell regions, chain A"/>
    <property type="match status" value="1"/>
</dbReference>
<accession>A0A087UIX1</accession>
<dbReference type="InterPro" id="IPR052418">
    <property type="entry name" value="Apolipoprotein_B"/>
</dbReference>
<dbReference type="STRING" id="407821.A0A087UIX1"/>
<comment type="caution">
    <text evidence="17">Lacks conserved residue(s) required for the propagation of feature annotation.</text>
</comment>
<evidence type="ECO:0000313" key="21">
    <source>
        <dbReference type="Proteomes" id="UP000054359"/>
    </source>
</evidence>
<evidence type="ECO:0000256" key="8">
    <source>
        <dbReference type="ARBA" id="ARBA00022674"/>
    </source>
</evidence>
<keyword evidence="16" id="KW-0850">VLDL</keyword>
<sequence>MRIPKLLFCCWISLLIGFVRGEKCSASDNESILQPGYEYTYKFQSQAFAEGVGTTDEKNELEILCEVIISHSHDCFYNLKLEDCKLNALGGAPGQEKAFKENQPLNDLSKYSVLFSLIKGEIDEVYTHEEDPIHLVNIKRGALSAFVFKLSYTKNATQEMHTDVHGTCPITAIPSHNRRGSARTSKDMLQCFFPSRTDSEFSPFSMFWNMSFIQYLINSTTDCDYEIREDEKRIDKVFCKERHAIMLESSSRTAVAVQTNIYYKLDYVESHQKQNKAAYPLPLRKTDIRYEYSRTPDPVSESDSFLERAKKMFSDLVLDSVNEIRLFTIPQFTDFIAWIRSSDDLIPLVHIIKSCTFLPEGVECTNTIKELAMAYLRDALVQCNSLPCIKAISRLGDLSPADMNFIFYSWSNMHYAKPAILKYITDICSATDSSLCWISLGNIARRIHEKNPKLVENEIQYFKELAVHFRSNVEMFCKDTNSDASKPTSSEYGTCLTYLKAIANMGSLYTIVLPNGDKQLIDYGRNVDIPLNIRIAALEVLGKVTAYNNKASLYEIYESLLPIFLSTSVSTSLRILAFDQLLLTDQKGFENHIITILKKNENQQLKAYVAQKLNLLLNDADFKKDKQEFITSFSKLLKENEISLDVLAHQPEVESKSSLSGMFAYLPYLPDHLKDFILKTVLSSVYEVNGVFPQYYHLETVLKAFNNLVHIFEAGGYFEGLEDIAIIFQKSLEGINPKNVSFEKVIQIMKLAAENLYRQYENSQLEYSFDGRITENIKKLYNLYLEFHPKSMPSFNMYFNLFGSTLSFLNTGDMAGMSKKLEKIQSFLSNLRDGVTYNTTRVIRIIEAYHQVPTMMGLPLNWTTNATLAYSVRAGLKLQLNENYEVDSESFFNPSSALTFLNRMVVDFPTVTQIGVQANSSGYSSTQLKAKLIYSEKKKLLSFEKPSKSQKLLELFRTNQLIRGDQYIDISDWDIERKISSWCTNDDMNSLLGLEICLDKSYPTVTHRLKPWALMAGWCKWRFVINPFDRKLKSYDLELIKIPQEKSKELVLRFSTPGSENNREVYVTANMNETNGEMKFELKPTASSNFLISFIRSIITDNGKNSGYKSAAVFKLGKDQQYQLIYKQQDKMEEREDFEDGNKSPKPQKVFLTTDERLIALETPYNRYSWNIQHYKKGENEQKELLLSFENLDSKENTLSGILPDIYWENESKASAQFRINWKEPNKNSNSISRQTVCFLHFPKSSIELVANSLKMSGREQTNINLTRSAKPSGKLLGFLNYTYDLWTSRSADSGTKEILSYNITVPCKSWALKLESISEDYYSKRHFEVLFTTAKMSPKEKEISD</sequence>
<evidence type="ECO:0000256" key="1">
    <source>
        <dbReference type="ARBA" id="ARBA00004496"/>
    </source>
</evidence>
<dbReference type="SMART" id="SM00638">
    <property type="entry name" value="LPD_N"/>
    <property type="match status" value="1"/>
</dbReference>
<dbReference type="Gene3D" id="1.25.10.20">
    <property type="entry name" value="Vitellinogen, superhelical"/>
    <property type="match status" value="1"/>
</dbReference>
<evidence type="ECO:0000256" key="12">
    <source>
        <dbReference type="ARBA" id="ARBA00023055"/>
    </source>
</evidence>
<dbReference type="InterPro" id="IPR015819">
    <property type="entry name" value="Lipid_transp_b-sht_shell"/>
</dbReference>
<feature type="signal peptide" evidence="18">
    <location>
        <begin position="1"/>
        <end position="21"/>
    </location>
</feature>
<dbReference type="InterPro" id="IPR001747">
    <property type="entry name" value="Vitellogenin_N"/>
</dbReference>
<dbReference type="GO" id="GO:0008201">
    <property type="term" value="F:heparin binding"/>
    <property type="evidence" value="ECO:0007669"/>
    <property type="project" value="UniProtKB-KW"/>
</dbReference>
<keyword evidence="9" id="KW-0551">Lipid droplet</keyword>
<evidence type="ECO:0000256" key="4">
    <source>
        <dbReference type="ARBA" id="ARBA00022448"/>
    </source>
</evidence>
<evidence type="ECO:0000256" key="9">
    <source>
        <dbReference type="ARBA" id="ARBA00022677"/>
    </source>
</evidence>
<evidence type="ECO:0000256" key="11">
    <source>
        <dbReference type="ARBA" id="ARBA00022729"/>
    </source>
</evidence>
<keyword evidence="12" id="KW-0445">Lipid transport</keyword>